<keyword evidence="6" id="KW-0694">RNA-binding</keyword>
<protein>
    <recommendedName>
        <fullName evidence="1">RNA helicase</fullName>
        <ecNumber evidence="1">3.6.4.13</ecNumber>
    </recommendedName>
</protein>
<dbReference type="GO" id="GO:0003723">
    <property type="term" value="F:RNA binding"/>
    <property type="evidence" value="ECO:0007669"/>
    <property type="project" value="UniProtKB-KW"/>
</dbReference>
<dbReference type="GO" id="GO:0005829">
    <property type="term" value="C:cytosol"/>
    <property type="evidence" value="ECO:0007669"/>
    <property type="project" value="TreeGrafter"/>
</dbReference>
<dbReference type="EC" id="3.6.4.13" evidence="1"/>
<organism evidence="11">
    <name type="scientific">Gongylonema pulchrum</name>
    <dbReference type="NCBI Taxonomy" id="637853"/>
    <lineage>
        <taxon>Eukaryota</taxon>
        <taxon>Metazoa</taxon>
        <taxon>Ecdysozoa</taxon>
        <taxon>Nematoda</taxon>
        <taxon>Chromadorea</taxon>
        <taxon>Rhabditida</taxon>
        <taxon>Spirurina</taxon>
        <taxon>Spiruromorpha</taxon>
        <taxon>Spiruroidea</taxon>
        <taxon>Gongylonematidae</taxon>
        <taxon>Gongylonema</taxon>
    </lineage>
</organism>
<keyword evidence="5" id="KW-0067">ATP-binding</keyword>
<dbReference type="InterPro" id="IPR001650">
    <property type="entry name" value="Helicase_C-like"/>
</dbReference>
<accession>A0A183E9Z8</accession>
<dbReference type="PROSITE" id="PS51194">
    <property type="entry name" value="HELICASE_CTER"/>
    <property type="match status" value="1"/>
</dbReference>
<reference evidence="11" key="1">
    <citation type="submission" date="2016-06" db="UniProtKB">
        <authorList>
            <consortium name="WormBaseParasite"/>
        </authorList>
    </citation>
    <scope>IDENTIFICATION</scope>
</reference>
<dbReference type="OrthoDB" id="1191041at2759"/>
<dbReference type="Proteomes" id="UP000271098">
    <property type="component" value="Unassembled WGS sequence"/>
</dbReference>
<keyword evidence="10" id="KW-1185">Reference proteome</keyword>
<dbReference type="WBParaSite" id="GPUH_0001781301-mRNA-1">
    <property type="protein sequence ID" value="GPUH_0001781301-mRNA-1"/>
    <property type="gene ID" value="GPUH_0001781301"/>
</dbReference>
<name>A0A183E9Z8_9BILA</name>
<dbReference type="InterPro" id="IPR027417">
    <property type="entry name" value="P-loop_NTPase"/>
</dbReference>
<dbReference type="GO" id="GO:0016787">
    <property type="term" value="F:hydrolase activity"/>
    <property type="evidence" value="ECO:0007669"/>
    <property type="project" value="UniProtKB-KW"/>
</dbReference>
<evidence type="ECO:0000256" key="1">
    <source>
        <dbReference type="ARBA" id="ARBA00012552"/>
    </source>
</evidence>
<evidence type="ECO:0000256" key="2">
    <source>
        <dbReference type="ARBA" id="ARBA00022741"/>
    </source>
</evidence>
<dbReference type="AlphaFoldDB" id="A0A183E9Z8"/>
<keyword evidence="4" id="KW-0347">Helicase</keyword>
<dbReference type="EMBL" id="UYRT01085696">
    <property type="protein sequence ID" value="VDN30455.1"/>
    <property type="molecule type" value="Genomic_DNA"/>
</dbReference>
<dbReference type="PANTHER" id="PTHR47959:SF21">
    <property type="entry name" value="DEAD-BOX HELICASE 56"/>
    <property type="match status" value="1"/>
</dbReference>
<feature type="domain" description="Helicase C-terminal" evidence="8">
    <location>
        <begin position="32"/>
        <end position="237"/>
    </location>
</feature>
<keyword evidence="2" id="KW-0547">Nucleotide-binding</keyword>
<reference evidence="9 10" key="2">
    <citation type="submission" date="2018-11" db="EMBL/GenBank/DDBJ databases">
        <authorList>
            <consortium name="Pathogen Informatics"/>
        </authorList>
    </citation>
    <scope>NUCLEOTIDE SEQUENCE [LARGE SCALE GENOMIC DNA]</scope>
</reference>
<evidence type="ECO:0000256" key="7">
    <source>
        <dbReference type="ARBA" id="ARBA00047984"/>
    </source>
</evidence>
<gene>
    <name evidence="9" type="ORF">GPUH_LOCUS17788</name>
</gene>
<proteinExistence type="predicted"/>
<evidence type="ECO:0000313" key="11">
    <source>
        <dbReference type="WBParaSite" id="GPUH_0001781301-mRNA-1"/>
    </source>
</evidence>
<evidence type="ECO:0000256" key="4">
    <source>
        <dbReference type="ARBA" id="ARBA00022806"/>
    </source>
</evidence>
<dbReference type="SMART" id="SM00490">
    <property type="entry name" value="HELICc"/>
    <property type="match status" value="1"/>
</dbReference>
<dbReference type="SUPFAM" id="SSF52540">
    <property type="entry name" value="P-loop containing nucleoside triphosphate hydrolases"/>
    <property type="match status" value="1"/>
</dbReference>
<dbReference type="InterPro" id="IPR050079">
    <property type="entry name" value="DEAD_box_RNA_helicase"/>
</dbReference>
<comment type="catalytic activity">
    <reaction evidence="7">
        <text>ATP + H2O = ADP + phosphate + H(+)</text>
        <dbReference type="Rhea" id="RHEA:13065"/>
        <dbReference type="ChEBI" id="CHEBI:15377"/>
        <dbReference type="ChEBI" id="CHEBI:15378"/>
        <dbReference type="ChEBI" id="CHEBI:30616"/>
        <dbReference type="ChEBI" id="CHEBI:43474"/>
        <dbReference type="ChEBI" id="CHEBI:456216"/>
        <dbReference type="EC" id="3.6.4.13"/>
    </reaction>
</comment>
<dbReference type="GO" id="GO:0005524">
    <property type="term" value="F:ATP binding"/>
    <property type="evidence" value="ECO:0007669"/>
    <property type="project" value="UniProtKB-KW"/>
</dbReference>
<evidence type="ECO:0000256" key="6">
    <source>
        <dbReference type="ARBA" id="ARBA00022884"/>
    </source>
</evidence>
<keyword evidence="3" id="KW-0378">Hydrolase</keyword>
<evidence type="ECO:0000313" key="10">
    <source>
        <dbReference type="Proteomes" id="UP000271098"/>
    </source>
</evidence>
<evidence type="ECO:0000313" key="9">
    <source>
        <dbReference type="EMBL" id="VDN30455.1"/>
    </source>
</evidence>
<dbReference type="GO" id="GO:0003724">
    <property type="term" value="F:RNA helicase activity"/>
    <property type="evidence" value="ECO:0007669"/>
    <property type="project" value="UniProtKB-EC"/>
</dbReference>
<dbReference type="PANTHER" id="PTHR47959">
    <property type="entry name" value="ATP-DEPENDENT RNA HELICASE RHLE-RELATED"/>
    <property type="match status" value="1"/>
</dbReference>
<evidence type="ECO:0000259" key="8">
    <source>
        <dbReference type="PROSITE" id="PS51194"/>
    </source>
</evidence>
<dbReference type="Pfam" id="PF00271">
    <property type="entry name" value="Helicase_C"/>
    <property type="match status" value="2"/>
</dbReference>
<dbReference type="CDD" id="cd18787">
    <property type="entry name" value="SF2_C_DEAD"/>
    <property type="match status" value="1"/>
</dbReference>
<sequence>MTENVEALKELYLTGSVVLMKLKEGQLPSGDQLSQYHISCQNDEERFAIFLALLKLKLLIGKSIIFVKDTDRCYKLGLFLQAFGIRSCILNAQMPVNSRCHVVDEFNEGRYSYVIASDINDVSGQSHGMIKNEGDEQKTFECKKKLLRKKRKYMDKESGVARGIDFHHVANVINFDFPTSVTSYIHRVGRTARGWSKGNALSFASPNEKPYLEEVQEEINAQLGHRAIVPYEIRIKELDSFLLRARVWRFFRDFSFSCAKRAKIGLKHCIEGA</sequence>
<dbReference type="Gene3D" id="3.40.50.300">
    <property type="entry name" value="P-loop containing nucleotide triphosphate hydrolases"/>
    <property type="match status" value="1"/>
</dbReference>
<evidence type="ECO:0000256" key="5">
    <source>
        <dbReference type="ARBA" id="ARBA00022840"/>
    </source>
</evidence>
<evidence type="ECO:0000256" key="3">
    <source>
        <dbReference type="ARBA" id="ARBA00022801"/>
    </source>
</evidence>